<evidence type="ECO:0000256" key="4">
    <source>
        <dbReference type="ARBA" id="ARBA00022692"/>
    </source>
</evidence>
<evidence type="ECO:0000256" key="6">
    <source>
        <dbReference type="ARBA" id="ARBA00023136"/>
    </source>
</evidence>
<gene>
    <name evidence="9" type="ORF">CRV10_03220</name>
</gene>
<feature type="transmembrane region" description="Helical" evidence="7">
    <location>
        <begin position="282"/>
        <end position="300"/>
    </location>
</feature>
<keyword evidence="2" id="KW-0813">Transport</keyword>
<comment type="caution">
    <text evidence="9">The sequence shown here is derived from an EMBL/GenBank/DDBJ whole genome shotgun (WGS) entry which is preliminary data.</text>
</comment>
<keyword evidence="4 7" id="KW-0812">Transmembrane</keyword>
<dbReference type="InterPro" id="IPR020846">
    <property type="entry name" value="MFS_dom"/>
</dbReference>
<comment type="subcellular location">
    <subcellularLocation>
        <location evidence="1">Cell membrane</location>
        <topology evidence="1">Multi-pass membrane protein</topology>
    </subcellularLocation>
</comment>
<feature type="transmembrane region" description="Helical" evidence="7">
    <location>
        <begin position="251"/>
        <end position="270"/>
    </location>
</feature>
<feature type="transmembrane region" description="Helical" evidence="7">
    <location>
        <begin position="49"/>
        <end position="69"/>
    </location>
</feature>
<name>A0A2P5SVI5_9GAMM</name>
<evidence type="ECO:0000256" key="3">
    <source>
        <dbReference type="ARBA" id="ARBA00022475"/>
    </source>
</evidence>
<dbReference type="Proteomes" id="UP000296144">
    <property type="component" value="Unassembled WGS sequence"/>
</dbReference>
<feature type="transmembrane region" description="Helical" evidence="7">
    <location>
        <begin position="167"/>
        <end position="187"/>
    </location>
</feature>
<evidence type="ECO:0000256" key="2">
    <source>
        <dbReference type="ARBA" id="ARBA00022448"/>
    </source>
</evidence>
<evidence type="ECO:0000313" key="10">
    <source>
        <dbReference type="Proteomes" id="UP000296144"/>
    </source>
</evidence>
<dbReference type="SUPFAM" id="SSF103473">
    <property type="entry name" value="MFS general substrate transporter"/>
    <property type="match status" value="1"/>
</dbReference>
<feature type="transmembrane region" description="Helical" evidence="7">
    <location>
        <begin position="218"/>
        <end position="239"/>
    </location>
</feature>
<dbReference type="InterPro" id="IPR011701">
    <property type="entry name" value="MFS"/>
</dbReference>
<evidence type="ECO:0000313" key="9">
    <source>
        <dbReference type="EMBL" id="PPI86337.1"/>
    </source>
</evidence>
<dbReference type="EMBL" id="PDKU01000005">
    <property type="protein sequence ID" value="PPI86337.1"/>
    <property type="molecule type" value="Genomic_DNA"/>
</dbReference>
<feature type="transmembrane region" description="Helical" evidence="7">
    <location>
        <begin position="81"/>
        <end position="97"/>
    </location>
</feature>
<dbReference type="GO" id="GO:0022857">
    <property type="term" value="F:transmembrane transporter activity"/>
    <property type="evidence" value="ECO:0007669"/>
    <property type="project" value="InterPro"/>
</dbReference>
<accession>A0A2P5SVI5</accession>
<dbReference type="GO" id="GO:0005886">
    <property type="term" value="C:plasma membrane"/>
    <property type="evidence" value="ECO:0007669"/>
    <property type="project" value="UniProtKB-SubCell"/>
</dbReference>
<dbReference type="Pfam" id="PF21987">
    <property type="entry name" value="YajR_YAM"/>
    <property type="match status" value="1"/>
</dbReference>
<feature type="transmembrane region" description="Helical" evidence="7">
    <location>
        <begin position="12"/>
        <end position="37"/>
    </location>
</feature>
<organism evidence="9 10">
    <name type="scientific">Candidatus Pantoea edessiphila</name>
    <dbReference type="NCBI Taxonomy" id="2044610"/>
    <lineage>
        <taxon>Bacteria</taxon>
        <taxon>Pseudomonadati</taxon>
        <taxon>Pseudomonadota</taxon>
        <taxon>Gammaproteobacteria</taxon>
        <taxon>Enterobacterales</taxon>
        <taxon>Erwiniaceae</taxon>
        <taxon>Pantoea</taxon>
    </lineage>
</organism>
<feature type="domain" description="Major facilitator superfamily (MFS) profile" evidence="8">
    <location>
        <begin position="14"/>
        <end position="393"/>
    </location>
</feature>
<dbReference type="OrthoDB" id="9764259at2"/>
<evidence type="ECO:0000259" key="8">
    <source>
        <dbReference type="PROSITE" id="PS50850"/>
    </source>
</evidence>
<keyword evidence="5 7" id="KW-1133">Transmembrane helix</keyword>
<feature type="transmembrane region" description="Helical" evidence="7">
    <location>
        <begin position="340"/>
        <end position="362"/>
    </location>
</feature>
<dbReference type="PANTHER" id="PTHR23517:SF2">
    <property type="entry name" value="MULTIDRUG RESISTANCE PROTEIN MDTH"/>
    <property type="match status" value="1"/>
</dbReference>
<dbReference type="InterPro" id="IPR050171">
    <property type="entry name" value="MFS_Transporters"/>
</dbReference>
<dbReference type="Gene3D" id="3.30.70.100">
    <property type="match status" value="1"/>
</dbReference>
<protein>
    <submittedName>
        <fullName evidence="9">MFS transporter</fullName>
    </submittedName>
</protein>
<evidence type="ECO:0000256" key="1">
    <source>
        <dbReference type="ARBA" id="ARBA00004651"/>
    </source>
</evidence>
<dbReference type="AlphaFoldDB" id="A0A2P5SVI5"/>
<dbReference type="CDD" id="cd17472">
    <property type="entry name" value="MFS_YajR_like"/>
    <property type="match status" value="1"/>
</dbReference>
<dbReference type="InterPro" id="IPR054152">
    <property type="entry name" value="YajR_YAM"/>
</dbReference>
<feature type="transmembrane region" description="Helical" evidence="7">
    <location>
        <begin position="137"/>
        <end position="161"/>
    </location>
</feature>
<dbReference type="RefSeq" id="WP_136130402.1">
    <property type="nucleotide sequence ID" value="NZ_PDKU01000005.1"/>
</dbReference>
<evidence type="ECO:0000256" key="7">
    <source>
        <dbReference type="SAM" id="Phobius"/>
    </source>
</evidence>
<sequence length="455" mass="51272">MNNNSKLNPTELRASLGLSMIFALRMLGMFMVLPVLTTYGMLLQNANKTLIGIAIGIYGFTQAIFQIPFGLISDRVGRKPLIIFGLSLLILGSLISANSCSIWGLIIGRALQGSGAVSAVIMALLSDLIREQNLSKVTAYVGINFGITFAIAIIISPIVVHEFGLHFLFWIITFFSLFCIYIIMFIVPKETNHVTNREIGIIKNSFFKILYNNKLMQLNISIFFLHTLLTCNLIVLPHQFETAGFPISMHWKIYLITMLIAFTFVIPCIVYTEIKRSIKRTFLIGVLIIIISEIVLQIAFNNFWILFIGIQLFLFAFSLMEAIIPSLVSKESPLGYKGTAMGFYSTCQFFGVACGSSIGGWILGNYNIQTVLLFCILISIFWLLISLNMKEPPYIMSTRITLNNKMLSIPNIEKKIRLQPGVVEVLVVFEEKNLYIKIDSKITNRSKIEQFLLNF</sequence>
<proteinExistence type="predicted"/>
<reference evidence="9 10" key="1">
    <citation type="journal article" date="2018" name="Genome Biol. Evol.">
        <title>Cladogenesis and Genomic Streamlining in Extracellular Endosymbionts of Tropical Stink Bugs.</title>
        <authorList>
            <person name="Otero-Bravo A."/>
            <person name="Goffredi S."/>
            <person name="Sabree Z.L."/>
        </authorList>
    </citation>
    <scope>NUCLEOTIDE SEQUENCE [LARGE SCALE GENOMIC DNA]</scope>
    <source>
        <strain evidence="9 10">SoEL</strain>
    </source>
</reference>
<keyword evidence="6 7" id="KW-0472">Membrane</keyword>
<keyword evidence="10" id="KW-1185">Reference proteome</keyword>
<feature type="transmembrane region" description="Helical" evidence="7">
    <location>
        <begin position="368"/>
        <end position="389"/>
    </location>
</feature>
<dbReference type="PANTHER" id="PTHR23517">
    <property type="entry name" value="RESISTANCE PROTEIN MDTM, PUTATIVE-RELATED-RELATED"/>
    <property type="match status" value="1"/>
</dbReference>
<dbReference type="InterPro" id="IPR036259">
    <property type="entry name" value="MFS_trans_sf"/>
</dbReference>
<dbReference type="Pfam" id="PF07690">
    <property type="entry name" value="MFS_1"/>
    <property type="match status" value="1"/>
</dbReference>
<feature type="transmembrane region" description="Helical" evidence="7">
    <location>
        <begin position="306"/>
        <end position="328"/>
    </location>
</feature>
<keyword evidence="3" id="KW-1003">Cell membrane</keyword>
<dbReference type="Gene3D" id="1.20.1250.20">
    <property type="entry name" value="MFS general substrate transporter like domains"/>
    <property type="match status" value="1"/>
</dbReference>
<dbReference type="PROSITE" id="PS50850">
    <property type="entry name" value="MFS"/>
    <property type="match status" value="1"/>
</dbReference>
<evidence type="ECO:0000256" key="5">
    <source>
        <dbReference type="ARBA" id="ARBA00022989"/>
    </source>
</evidence>